<dbReference type="Pfam" id="PF03098">
    <property type="entry name" value="An_peroxidase"/>
    <property type="match status" value="1"/>
</dbReference>
<proteinExistence type="predicted"/>
<dbReference type="GO" id="GO:0004601">
    <property type="term" value="F:peroxidase activity"/>
    <property type="evidence" value="ECO:0007669"/>
    <property type="project" value="UniProtKB-KW"/>
</dbReference>
<dbReference type="EnsemblMetazoa" id="ACOM027492-RA">
    <property type="protein sequence ID" value="ACOM027492-PA.1"/>
    <property type="gene ID" value="ACOM027492"/>
</dbReference>
<evidence type="ECO:0000313" key="2">
    <source>
        <dbReference type="EnsemblMetazoa" id="ACOM027492-PA.1"/>
    </source>
</evidence>
<dbReference type="AlphaFoldDB" id="A0A8W7P815"/>
<evidence type="ECO:0000256" key="1">
    <source>
        <dbReference type="ARBA" id="ARBA00022559"/>
    </source>
</evidence>
<dbReference type="GO" id="GO:0006979">
    <property type="term" value="P:response to oxidative stress"/>
    <property type="evidence" value="ECO:0007669"/>
    <property type="project" value="InterPro"/>
</dbReference>
<dbReference type="Proteomes" id="UP000075882">
    <property type="component" value="Unassembled WGS sequence"/>
</dbReference>
<keyword evidence="1" id="KW-0560">Oxidoreductase</keyword>
<sequence>MDHNIGHNLMDIQLLSSLYSTVDDVDLTVAEFFERHIPGTQAGPTYHCILMEQFLRTRKGDRFFFENGNMPSSFTLLQLTEIRKASMSRILCDNTPGVAQMQQRAFQQISDANPLVPCTMMPALDARLW</sequence>
<dbReference type="Gene3D" id="1.10.640.10">
    <property type="entry name" value="Haem peroxidase domain superfamily, animal type"/>
    <property type="match status" value="1"/>
</dbReference>
<organism evidence="2">
    <name type="scientific">Anopheles coluzzii</name>
    <name type="common">African malaria mosquito</name>
    <dbReference type="NCBI Taxonomy" id="1518534"/>
    <lineage>
        <taxon>Eukaryota</taxon>
        <taxon>Metazoa</taxon>
        <taxon>Ecdysozoa</taxon>
        <taxon>Arthropoda</taxon>
        <taxon>Hexapoda</taxon>
        <taxon>Insecta</taxon>
        <taxon>Pterygota</taxon>
        <taxon>Neoptera</taxon>
        <taxon>Endopterygota</taxon>
        <taxon>Diptera</taxon>
        <taxon>Nematocera</taxon>
        <taxon>Culicoidea</taxon>
        <taxon>Culicidae</taxon>
        <taxon>Anophelinae</taxon>
        <taxon>Anopheles</taxon>
    </lineage>
</organism>
<dbReference type="SUPFAM" id="SSF48113">
    <property type="entry name" value="Heme-dependent peroxidases"/>
    <property type="match status" value="1"/>
</dbReference>
<dbReference type="PROSITE" id="PS50292">
    <property type="entry name" value="PEROXIDASE_3"/>
    <property type="match status" value="1"/>
</dbReference>
<dbReference type="PANTHER" id="PTHR11475">
    <property type="entry name" value="OXIDASE/PEROXIDASE"/>
    <property type="match status" value="1"/>
</dbReference>
<dbReference type="InterPro" id="IPR037120">
    <property type="entry name" value="Haem_peroxidase_sf_animal"/>
</dbReference>
<keyword evidence="1" id="KW-0575">Peroxidase</keyword>
<dbReference type="InterPro" id="IPR019791">
    <property type="entry name" value="Haem_peroxidase_animal"/>
</dbReference>
<accession>A0A8W7P815</accession>
<dbReference type="InterPro" id="IPR010255">
    <property type="entry name" value="Haem_peroxidase_sf"/>
</dbReference>
<dbReference type="PANTHER" id="PTHR11475:SF86">
    <property type="entry name" value="PEROXIDASE"/>
    <property type="match status" value="1"/>
</dbReference>
<dbReference type="GO" id="GO:0020037">
    <property type="term" value="F:heme binding"/>
    <property type="evidence" value="ECO:0007669"/>
    <property type="project" value="InterPro"/>
</dbReference>
<name>A0A8W7P815_ANOCL</name>
<protein>
    <submittedName>
        <fullName evidence="2">Uncharacterized protein</fullName>
    </submittedName>
</protein>
<reference evidence="2" key="1">
    <citation type="submission" date="2022-08" db="UniProtKB">
        <authorList>
            <consortium name="EnsemblMetazoa"/>
        </authorList>
    </citation>
    <scope>IDENTIFICATION</scope>
</reference>